<dbReference type="AlphaFoldDB" id="A0A089QF55"/>
<gene>
    <name evidence="1" type="ORF">LSJ_3087c</name>
</gene>
<reference evidence="1 2" key="1">
    <citation type="journal article" date="2014" name="BMC Genomics">
        <title>Unusual genome complexity in Lactobacillus salivarius JCM1046.</title>
        <authorList>
            <person name="Raftis E.J."/>
            <person name="Forde B.M."/>
            <person name="Claesson M.J."/>
            <person name="O'Toole P.W."/>
        </authorList>
    </citation>
    <scope>NUCLEOTIDE SEQUENCE [LARGE SCALE GENOMIC DNA]</scope>
    <source>
        <strain evidence="1 2">JCM1046</strain>
        <plasmid evidence="1 2">pMP1046B</plasmid>
    </source>
</reference>
<organism evidence="1 2">
    <name type="scientific">Ligilactobacillus salivarius</name>
    <dbReference type="NCBI Taxonomy" id="1624"/>
    <lineage>
        <taxon>Bacteria</taxon>
        <taxon>Bacillati</taxon>
        <taxon>Bacillota</taxon>
        <taxon>Bacilli</taxon>
        <taxon>Lactobacillales</taxon>
        <taxon>Lactobacillaceae</taxon>
        <taxon>Ligilactobacillus</taxon>
    </lineage>
</organism>
<geneLocation type="plasmid" evidence="1 2">
    <name>pMP1046B</name>
</geneLocation>
<dbReference type="KEGG" id="lsj:LSJ_3087c"/>
<sequence length="165" mass="19257">MWFKKEQKRVCGGNCYGGNKGVLPEEGKSPVIAPKPQPKTLGKELREIATPIHEEYMEKLKKMREIREDQYKHYAEIVFNNTKEQLREEANNGRFRYTVSEEDVKNILKDKGFGGVDIDDLVEVLSELGRTMGIGVSSKEYLKDLVYEDGERKEDEYETWVIFEW</sequence>
<dbReference type="Proteomes" id="UP000029488">
    <property type="component" value="Plasmid pMP1046B"/>
</dbReference>
<proteinExistence type="predicted"/>
<evidence type="ECO:0000313" key="2">
    <source>
        <dbReference type="Proteomes" id="UP000029488"/>
    </source>
</evidence>
<dbReference type="RefSeq" id="WP_044005839.1">
    <property type="nucleotide sequence ID" value="NZ_CP007648.1"/>
</dbReference>
<keyword evidence="1" id="KW-0614">Plasmid</keyword>
<evidence type="ECO:0000313" key="1">
    <source>
        <dbReference type="EMBL" id="AIR11704.1"/>
    </source>
</evidence>
<accession>A0A089QF55</accession>
<protein>
    <submittedName>
        <fullName evidence="1">Uncharacterized protein</fullName>
    </submittedName>
</protein>
<dbReference type="EMBL" id="CP007648">
    <property type="protein sequence ID" value="AIR11704.1"/>
    <property type="molecule type" value="Genomic_DNA"/>
</dbReference>
<name>A0A089QF55_9LACO</name>